<organism evidence="1 2">
    <name type="scientific">Lichtheimia ornata</name>
    <dbReference type="NCBI Taxonomy" id="688661"/>
    <lineage>
        <taxon>Eukaryota</taxon>
        <taxon>Fungi</taxon>
        <taxon>Fungi incertae sedis</taxon>
        <taxon>Mucoromycota</taxon>
        <taxon>Mucoromycotina</taxon>
        <taxon>Mucoromycetes</taxon>
        <taxon>Mucorales</taxon>
        <taxon>Lichtheimiaceae</taxon>
        <taxon>Lichtheimia</taxon>
    </lineage>
</organism>
<keyword evidence="2" id="KW-1185">Reference proteome</keyword>
<dbReference type="InterPro" id="IPR032675">
    <property type="entry name" value="LRR_dom_sf"/>
</dbReference>
<name>A0AAD7XRY0_9FUNG</name>
<dbReference type="SUPFAM" id="SSF52047">
    <property type="entry name" value="RNI-like"/>
    <property type="match status" value="1"/>
</dbReference>
<dbReference type="AlphaFoldDB" id="A0AAD7XRY0"/>
<dbReference type="Proteomes" id="UP001234581">
    <property type="component" value="Unassembled WGS sequence"/>
</dbReference>
<protein>
    <submittedName>
        <fullName evidence="1">Uncharacterized protein</fullName>
    </submittedName>
</protein>
<reference evidence="1 2" key="1">
    <citation type="submission" date="2023-03" db="EMBL/GenBank/DDBJ databases">
        <title>Genome sequence of Lichtheimia ornata CBS 291.66.</title>
        <authorList>
            <person name="Mohabir J.T."/>
            <person name="Shea T.P."/>
            <person name="Kurbessoian T."/>
            <person name="Berby B."/>
            <person name="Fontaine J."/>
            <person name="Livny J."/>
            <person name="Gnirke A."/>
            <person name="Stajich J.E."/>
            <person name="Cuomo C.A."/>
        </authorList>
    </citation>
    <scope>NUCLEOTIDE SEQUENCE [LARGE SCALE GENOMIC DNA]</scope>
    <source>
        <strain evidence="1">CBS 291.66</strain>
    </source>
</reference>
<comment type="caution">
    <text evidence="1">The sequence shown here is derived from an EMBL/GenBank/DDBJ whole genome shotgun (WGS) entry which is preliminary data.</text>
</comment>
<gene>
    <name evidence="1" type="ORF">O0I10_009771</name>
</gene>
<proteinExistence type="predicted"/>
<evidence type="ECO:0000313" key="1">
    <source>
        <dbReference type="EMBL" id="KAJ8654589.1"/>
    </source>
</evidence>
<dbReference type="RefSeq" id="XP_058339503.1">
    <property type="nucleotide sequence ID" value="XM_058489757.1"/>
</dbReference>
<dbReference type="Gene3D" id="3.80.10.10">
    <property type="entry name" value="Ribonuclease Inhibitor"/>
    <property type="match status" value="1"/>
</dbReference>
<evidence type="ECO:0000313" key="2">
    <source>
        <dbReference type="Proteomes" id="UP001234581"/>
    </source>
</evidence>
<accession>A0AAD7XRY0</accession>
<dbReference type="GeneID" id="83217176"/>
<sequence length="195" mass="23038">MDYAPHGAIMRAAVDHCHSLEDLLVMDFIGKSVFDEDRREDILDDSRNEGLQRFALYDSAGLSNNRLMPLDDILYVIRKHHTTLSVFHLENYFLMSLTYYRFPQLRELYLHYNAPQYKRPPIVLDSPTFSQFIIDLAQCCPKLQVLNVYEPPGRAKESVYPFTEDDVLYLIEHCRFLEQMRIDTIGLQFTWQRSH</sequence>
<dbReference type="EMBL" id="JARTCD010000059">
    <property type="protein sequence ID" value="KAJ8654589.1"/>
    <property type="molecule type" value="Genomic_DNA"/>
</dbReference>